<dbReference type="eggNOG" id="KOG1919">
    <property type="taxonomic scope" value="Eukaryota"/>
</dbReference>
<accession>D8R6E1</accession>
<dbReference type="Gramene" id="EFJ32301">
    <property type="protein sequence ID" value="EFJ32301"/>
    <property type="gene ID" value="SELMODRAFT_168290"/>
</dbReference>
<feature type="domain" description="Pseudouridine synthase RsuA/RluA-like" evidence="1">
    <location>
        <begin position="175"/>
        <end position="276"/>
    </location>
</feature>
<name>D8R6E1_SELML</name>
<protein>
    <recommendedName>
        <fullName evidence="1">Pseudouridine synthase RsuA/RluA-like domain-containing protein</fullName>
    </recommendedName>
</protein>
<dbReference type="Proteomes" id="UP000001514">
    <property type="component" value="Unassembled WGS sequence"/>
</dbReference>
<dbReference type="AlphaFoldDB" id="D8R6E1"/>
<dbReference type="InterPro" id="IPR020103">
    <property type="entry name" value="PsdUridine_synth_cat_dom_sf"/>
</dbReference>
<dbReference type="InterPro" id="IPR006145">
    <property type="entry name" value="PsdUridine_synth_RsuA/RluA"/>
</dbReference>
<dbReference type="PANTHER" id="PTHR21600:SF88">
    <property type="entry name" value="RNA PSEUDOURIDINE SYNTHASE 5"/>
    <property type="match status" value="1"/>
</dbReference>
<evidence type="ECO:0000313" key="2">
    <source>
        <dbReference type="EMBL" id="EFJ32301.1"/>
    </source>
</evidence>
<gene>
    <name evidence="2" type="ORF">SELMODRAFT_168290</name>
</gene>
<dbReference type="Gene3D" id="3.30.2350.10">
    <property type="entry name" value="Pseudouridine synthase"/>
    <property type="match status" value="2"/>
</dbReference>
<dbReference type="Pfam" id="PF00849">
    <property type="entry name" value="PseudoU_synth_2"/>
    <property type="match status" value="2"/>
</dbReference>
<keyword evidence="3" id="KW-1185">Reference proteome</keyword>
<evidence type="ECO:0000259" key="1">
    <source>
        <dbReference type="Pfam" id="PF00849"/>
    </source>
</evidence>
<sequence>MFGVPWPEMNDGVRYAEISRLPSSQQGKLADVLEYYASRYQSSASREGWLRRILKGQIEINGEVVTSPDALIRNNASLVYHRFPWEEPSAPFMLEILYEDEHLLAINKPSGLQVLPGGLFQQRTVLSQLQWRVTDQVERNHPTPVHRLGRGTSGVYVCGTSLTKTFVYFKYLHFSGVLLCAKSDQARYRFEMLSKVYRALVCGIVQDDKVIISIDQAIGRAHYPGVRGGLYMAVAKGKPSHSKVTTLKRNTEENSTVVEVEIFSGRAHQIRIHLASIGHPLVGDPLYVRGGQPSMQVVSTLERASVAEDGGYERPENPLPGDCGYHLHAHRLTFHHPVTNQRLEIVAPLPPELETESPF</sequence>
<dbReference type="CDD" id="cd02869">
    <property type="entry name" value="PseudoU_synth_RluA_like"/>
    <property type="match status" value="1"/>
</dbReference>
<dbReference type="SUPFAM" id="SSF55120">
    <property type="entry name" value="Pseudouridine synthase"/>
    <property type="match status" value="1"/>
</dbReference>
<dbReference type="GO" id="GO:0009982">
    <property type="term" value="F:pseudouridine synthase activity"/>
    <property type="evidence" value="ECO:0000318"/>
    <property type="project" value="GO_Central"/>
</dbReference>
<organism evidence="3">
    <name type="scientific">Selaginella moellendorffii</name>
    <name type="common">Spikemoss</name>
    <dbReference type="NCBI Taxonomy" id="88036"/>
    <lineage>
        <taxon>Eukaryota</taxon>
        <taxon>Viridiplantae</taxon>
        <taxon>Streptophyta</taxon>
        <taxon>Embryophyta</taxon>
        <taxon>Tracheophyta</taxon>
        <taxon>Lycopodiopsida</taxon>
        <taxon>Selaginellales</taxon>
        <taxon>Selaginellaceae</taxon>
        <taxon>Selaginella</taxon>
    </lineage>
</organism>
<evidence type="ECO:0000313" key="3">
    <source>
        <dbReference type="Proteomes" id="UP000001514"/>
    </source>
</evidence>
<reference evidence="2 3" key="1">
    <citation type="journal article" date="2011" name="Science">
        <title>The Selaginella genome identifies genetic changes associated with the evolution of vascular plants.</title>
        <authorList>
            <person name="Banks J.A."/>
            <person name="Nishiyama T."/>
            <person name="Hasebe M."/>
            <person name="Bowman J.L."/>
            <person name="Gribskov M."/>
            <person name="dePamphilis C."/>
            <person name="Albert V.A."/>
            <person name="Aono N."/>
            <person name="Aoyama T."/>
            <person name="Ambrose B.A."/>
            <person name="Ashton N.W."/>
            <person name="Axtell M.J."/>
            <person name="Barker E."/>
            <person name="Barker M.S."/>
            <person name="Bennetzen J.L."/>
            <person name="Bonawitz N.D."/>
            <person name="Chapple C."/>
            <person name="Cheng C."/>
            <person name="Correa L.G."/>
            <person name="Dacre M."/>
            <person name="DeBarry J."/>
            <person name="Dreyer I."/>
            <person name="Elias M."/>
            <person name="Engstrom E.M."/>
            <person name="Estelle M."/>
            <person name="Feng L."/>
            <person name="Finet C."/>
            <person name="Floyd S.K."/>
            <person name="Frommer W.B."/>
            <person name="Fujita T."/>
            <person name="Gramzow L."/>
            <person name="Gutensohn M."/>
            <person name="Harholt J."/>
            <person name="Hattori M."/>
            <person name="Heyl A."/>
            <person name="Hirai T."/>
            <person name="Hiwatashi Y."/>
            <person name="Ishikawa M."/>
            <person name="Iwata M."/>
            <person name="Karol K.G."/>
            <person name="Koehler B."/>
            <person name="Kolukisaoglu U."/>
            <person name="Kubo M."/>
            <person name="Kurata T."/>
            <person name="Lalonde S."/>
            <person name="Li K."/>
            <person name="Li Y."/>
            <person name="Litt A."/>
            <person name="Lyons E."/>
            <person name="Manning G."/>
            <person name="Maruyama T."/>
            <person name="Michael T.P."/>
            <person name="Mikami K."/>
            <person name="Miyazaki S."/>
            <person name="Morinaga S."/>
            <person name="Murata T."/>
            <person name="Mueller-Roeber B."/>
            <person name="Nelson D.R."/>
            <person name="Obara M."/>
            <person name="Oguri Y."/>
            <person name="Olmstead R.G."/>
            <person name="Onodera N."/>
            <person name="Petersen B.L."/>
            <person name="Pils B."/>
            <person name="Prigge M."/>
            <person name="Rensing S.A."/>
            <person name="Riano-Pachon D.M."/>
            <person name="Roberts A.W."/>
            <person name="Sato Y."/>
            <person name="Scheller H.V."/>
            <person name="Schulz B."/>
            <person name="Schulz C."/>
            <person name="Shakirov E.V."/>
            <person name="Shibagaki N."/>
            <person name="Shinohara N."/>
            <person name="Shippen D.E."/>
            <person name="Soerensen I."/>
            <person name="Sotooka R."/>
            <person name="Sugimoto N."/>
            <person name="Sugita M."/>
            <person name="Sumikawa N."/>
            <person name="Tanurdzic M."/>
            <person name="Theissen G."/>
            <person name="Ulvskov P."/>
            <person name="Wakazuki S."/>
            <person name="Weng J.K."/>
            <person name="Willats W.W."/>
            <person name="Wipf D."/>
            <person name="Wolf P.G."/>
            <person name="Yang L."/>
            <person name="Zimmer A.D."/>
            <person name="Zhu Q."/>
            <person name="Mitros T."/>
            <person name="Hellsten U."/>
            <person name="Loque D."/>
            <person name="Otillar R."/>
            <person name="Salamov A."/>
            <person name="Schmutz J."/>
            <person name="Shapiro H."/>
            <person name="Lindquist E."/>
            <person name="Lucas S."/>
            <person name="Rokhsar D."/>
            <person name="Grigoriev I.V."/>
        </authorList>
    </citation>
    <scope>NUCLEOTIDE SEQUENCE [LARGE SCALE GENOMIC DNA]</scope>
</reference>
<dbReference type="OMA" id="WIYREQV"/>
<dbReference type="GO" id="GO:0003723">
    <property type="term" value="F:RNA binding"/>
    <property type="evidence" value="ECO:0007669"/>
    <property type="project" value="InterPro"/>
</dbReference>
<dbReference type="InterPro" id="IPR050188">
    <property type="entry name" value="RluA_PseudoU_synthase"/>
</dbReference>
<dbReference type="GO" id="GO:0000455">
    <property type="term" value="P:enzyme-directed rRNA pseudouridine synthesis"/>
    <property type="evidence" value="ECO:0000318"/>
    <property type="project" value="GO_Central"/>
</dbReference>
<dbReference type="KEGG" id="smo:SELMODRAFT_168290"/>
<dbReference type="STRING" id="88036.D8R6E1"/>
<dbReference type="InParanoid" id="D8R6E1"/>
<proteinExistence type="predicted"/>
<dbReference type="HOGENOM" id="CLU_016902_3_0_1"/>
<feature type="domain" description="Pseudouridine synthase RsuA/RluA-like" evidence="1">
    <location>
        <begin position="102"/>
        <end position="161"/>
    </location>
</feature>
<dbReference type="FunCoup" id="D8R6E1">
    <property type="interactions" value="1895"/>
</dbReference>
<dbReference type="PANTHER" id="PTHR21600">
    <property type="entry name" value="MITOCHONDRIAL RNA PSEUDOURIDINE SYNTHASE"/>
    <property type="match status" value="1"/>
</dbReference>
<dbReference type="EMBL" id="GL377572">
    <property type="protein sequence ID" value="EFJ32301.1"/>
    <property type="molecule type" value="Genomic_DNA"/>
</dbReference>